<dbReference type="AlphaFoldDB" id="A0A382TJR4"/>
<sequence>MIIRKTVLLLSIITVIEGQNECRPCNSSFPGGYVTISYQIGKNSNEQRFRDLQVSFAVVIPHGELPVFPFIGLTYGSRKMKDGTKQRYGDLQLNLVSIVAGGFGIGVISSGGSMHKRKKSWAGILPLPVILTKDSFSIEGERLSSKGIMLSYPMPIFG</sequence>
<feature type="non-terminal residue" evidence="1">
    <location>
        <position position="158"/>
    </location>
</feature>
<dbReference type="EMBL" id="UINC01136734">
    <property type="protein sequence ID" value="SVD21671.1"/>
    <property type="molecule type" value="Genomic_DNA"/>
</dbReference>
<proteinExistence type="predicted"/>
<protein>
    <submittedName>
        <fullName evidence="1">Uncharacterized protein</fullName>
    </submittedName>
</protein>
<name>A0A382TJR4_9ZZZZ</name>
<evidence type="ECO:0000313" key="1">
    <source>
        <dbReference type="EMBL" id="SVD21671.1"/>
    </source>
</evidence>
<organism evidence="1">
    <name type="scientific">marine metagenome</name>
    <dbReference type="NCBI Taxonomy" id="408172"/>
    <lineage>
        <taxon>unclassified sequences</taxon>
        <taxon>metagenomes</taxon>
        <taxon>ecological metagenomes</taxon>
    </lineage>
</organism>
<reference evidence="1" key="1">
    <citation type="submission" date="2018-05" db="EMBL/GenBank/DDBJ databases">
        <authorList>
            <person name="Lanie J.A."/>
            <person name="Ng W.-L."/>
            <person name="Kazmierczak K.M."/>
            <person name="Andrzejewski T.M."/>
            <person name="Davidsen T.M."/>
            <person name="Wayne K.J."/>
            <person name="Tettelin H."/>
            <person name="Glass J.I."/>
            <person name="Rusch D."/>
            <person name="Podicherti R."/>
            <person name="Tsui H.-C.T."/>
            <person name="Winkler M.E."/>
        </authorList>
    </citation>
    <scope>NUCLEOTIDE SEQUENCE</scope>
</reference>
<accession>A0A382TJR4</accession>
<gene>
    <name evidence="1" type="ORF">METZ01_LOCUS374525</name>
</gene>